<feature type="non-terminal residue" evidence="1">
    <location>
        <position position="1"/>
    </location>
</feature>
<name>A0A5C6SPJ0_FUSOC</name>
<evidence type="ECO:0000313" key="1">
    <source>
        <dbReference type="EMBL" id="TXC00380.1"/>
    </source>
</evidence>
<reference evidence="1 2" key="1">
    <citation type="submission" date="2019-07" db="EMBL/GenBank/DDBJ databases">
        <title>The First High-Quality Draft Genome Sequence of the Causal Agent of the Current Panama Disease Epidemic.</title>
        <authorList>
            <person name="Warmington R.J."/>
            <person name="Kay W."/>
            <person name="Jeffries A."/>
            <person name="Bebber D."/>
            <person name="Moore K."/>
            <person name="Studholme D.J."/>
        </authorList>
    </citation>
    <scope>NUCLEOTIDE SEQUENCE [LARGE SCALE GENOMIC DNA]</scope>
    <source>
        <strain evidence="1 2">TR4</strain>
    </source>
</reference>
<evidence type="ECO:0000313" key="2">
    <source>
        <dbReference type="Proteomes" id="UP000321331"/>
    </source>
</evidence>
<accession>A0A5C6SPJ0</accession>
<organism evidence="1 2">
    <name type="scientific">Fusarium oxysporum f. sp. cubense</name>
    <dbReference type="NCBI Taxonomy" id="61366"/>
    <lineage>
        <taxon>Eukaryota</taxon>
        <taxon>Fungi</taxon>
        <taxon>Dikarya</taxon>
        <taxon>Ascomycota</taxon>
        <taxon>Pezizomycotina</taxon>
        <taxon>Sordariomycetes</taxon>
        <taxon>Hypocreomycetidae</taxon>
        <taxon>Hypocreales</taxon>
        <taxon>Nectriaceae</taxon>
        <taxon>Fusarium</taxon>
        <taxon>Fusarium oxysporum species complex</taxon>
    </lineage>
</organism>
<dbReference type="EMBL" id="VMNF01000011">
    <property type="protein sequence ID" value="TXC00380.1"/>
    <property type="molecule type" value="Genomic_DNA"/>
</dbReference>
<sequence length="86" mass="9330">SPYSRLQIQTRVVPNYPTIFSRSSLPSLANAAANRAPSRGLESTGLVFTLRAFVVNFGDIFFSSWTILSVTSCVATQNTMSALVLD</sequence>
<dbReference type="AlphaFoldDB" id="A0A5C6SPJ0"/>
<protein>
    <submittedName>
        <fullName evidence="1">Uncharacterized protein</fullName>
    </submittedName>
</protein>
<proteinExistence type="predicted"/>
<gene>
    <name evidence="1" type="ORF">FocTR4_00014012</name>
</gene>
<dbReference type="Proteomes" id="UP000321331">
    <property type="component" value="Unassembled WGS sequence"/>
</dbReference>
<comment type="caution">
    <text evidence="1">The sequence shown here is derived from an EMBL/GenBank/DDBJ whole genome shotgun (WGS) entry which is preliminary data.</text>
</comment>